<feature type="domain" description="Tail specific protease" evidence="1">
    <location>
        <begin position="154"/>
        <end position="392"/>
    </location>
</feature>
<organism evidence="2 3">
    <name type="scientific">Paraflavisolibacter caeni</name>
    <dbReference type="NCBI Taxonomy" id="2982496"/>
    <lineage>
        <taxon>Bacteria</taxon>
        <taxon>Pseudomonadati</taxon>
        <taxon>Bacteroidota</taxon>
        <taxon>Chitinophagia</taxon>
        <taxon>Chitinophagales</taxon>
        <taxon>Chitinophagaceae</taxon>
        <taxon>Paraflavisolibacter</taxon>
    </lineage>
</organism>
<dbReference type="Pfam" id="PF14684">
    <property type="entry name" value="Tricorn_C1"/>
    <property type="match status" value="1"/>
</dbReference>
<proteinExistence type="predicted"/>
<dbReference type="Proteomes" id="UP001155483">
    <property type="component" value="Unassembled WGS sequence"/>
</dbReference>
<dbReference type="PANTHER" id="PTHR32060">
    <property type="entry name" value="TAIL-SPECIFIC PROTEASE"/>
    <property type="match status" value="1"/>
</dbReference>
<dbReference type="GO" id="GO:0006508">
    <property type="term" value="P:proteolysis"/>
    <property type="evidence" value="ECO:0007669"/>
    <property type="project" value="InterPro"/>
</dbReference>
<dbReference type="GO" id="GO:0030288">
    <property type="term" value="C:outer membrane-bounded periplasmic space"/>
    <property type="evidence" value="ECO:0007669"/>
    <property type="project" value="TreeGrafter"/>
</dbReference>
<dbReference type="InterPro" id="IPR005151">
    <property type="entry name" value="Tail-specific_protease"/>
</dbReference>
<dbReference type="PROSITE" id="PS51257">
    <property type="entry name" value="PROKAR_LIPOPROTEIN"/>
    <property type="match status" value="1"/>
</dbReference>
<evidence type="ECO:0000313" key="3">
    <source>
        <dbReference type="Proteomes" id="UP001155483"/>
    </source>
</evidence>
<dbReference type="SUPFAM" id="SSF52096">
    <property type="entry name" value="ClpP/crotonase"/>
    <property type="match status" value="1"/>
</dbReference>
<comment type="caution">
    <text evidence="2">The sequence shown here is derived from an EMBL/GenBank/DDBJ whole genome shotgun (WGS) entry which is preliminary data.</text>
</comment>
<dbReference type="SMART" id="SM00245">
    <property type="entry name" value="TSPc"/>
    <property type="match status" value="1"/>
</dbReference>
<evidence type="ECO:0000313" key="2">
    <source>
        <dbReference type="EMBL" id="MCU7547896.1"/>
    </source>
</evidence>
<dbReference type="Pfam" id="PF03572">
    <property type="entry name" value="Peptidase_S41"/>
    <property type="match status" value="1"/>
</dbReference>
<protein>
    <submittedName>
        <fullName evidence="2">S41 family peptidase</fullName>
    </submittedName>
</protein>
<accession>A0A9X3B6Y2</accession>
<dbReference type="EMBL" id="JAOTIF010000001">
    <property type="protein sequence ID" value="MCU7547896.1"/>
    <property type="molecule type" value="Genomic_DNA"/>
</dbReference>
<dbReference type="GO" id="GO:0008236">
    <property type="term" value="F:serine-type peptidase activity"/>
    <property type="evidence" value="ECO:0007669"/>
    <property type="project" value="InterPro"/>
</dbReference>
<gene>
    <name evidence="2" type="ORF">OCK74_02165</name>
</gene>
<dbReference type="InterPro" id="IPR028204">
    <property type="entry name" value="Tricorn_C1"/>
</dbReference>
<dbReference type="GO" id="GO:0004175">
    <property type="term" value="F:endopeptidase activity"/>
    <property type="evidence" value="ECO:0007669"/>
    <property type="project" value="TreeGrafter"/>
</dbReference>
<dbReference type="RefSeq" id="WP_279295340.1">
    <property type="nucleotide sequence ID" value="NZ_JAOTIF010000001.1"/>
</dbReference>
<evidence type="ECO:0000259" key="1">
    <source>
        <dbReference type="SMART" id="SM00245"/>
    </source>
</evidence>
<dbReference type="Gene3D" id="3.30.750.44">
    <property type="match status" value="1"/>
</dbReference>
<reference evidence="2" key="2">
    <citation type="submission" date="2023-04" db="EMBL/GenBank/DDBJ databases">
        <title>Paracnuella aquatica gen. nov., sp. nov., a member of the family Chitinophagaceae isolated from a hot spring.</title>
        <authorList>
            <person name="Wang C."/>
        </authorList>
    </citation>
    <scope>NUCLEOTIDE SEQUENCE</scope>
    <source>
        <strain evidence="2">LB-8</strain>
    </source>
</reference>
<sequence>MFTRINNSLRKMGIGNIQSMLVVCALGLVVTSCRKDIEPKDRLTSYTGKNYTEVFDAFWNGMNTNYVFWDIETVNWDDIYKTYKPRFEFLDKHKDDPNNPQLATQYLVDMTKDLADGHLELSFNGKTSYVVQGYKIDGYNFQPVAIRHQLRGDAAPIPRKVFDQTIPQNYLTNPEAGMVGNSIVVNLGVIKRNNKNILYLEFPSFQILASYLYNNTTAYPFKPVLDNFFRYTKDPSIDGLIIDLRSNGGGNVSDLDFLLGRLITEPKHFCYTHTKNGTGRLEYTPWMKGYVHPQPAAIDFTNKPVAVLIDNNSVSMSEVTSMAVKAIFPKSALVGTKTWGGTGQIPPQDIRYLGGQFTAANFVKVYTPGVAMRDKNMVSYENKGITPDIQIAYDTTAIKSNIDVQLDKALEFVHAAK</sequence>
<dbReference type="GO" id="GO:0007165">
    <property type="term" value="P:signal transduction"/>
    <property type="evidence" value="ECO:0007669"/>
    <property type="project" value="TreeGrafter"/>
</dbReference>
<dbReference type="InterPro" id="IPR029045">
    <property type="entry name" value="ClpP/crotonase-like_dom_sf"/>
</dbReference>
<reference evidence="2" key="1">
    <citation type="submission" date="2022-09" db="EMBL/GenBank/DDBJ databases">
        <authorList>
            <person name="Yuan C."/>
            <person name="Ke Z."/>
        </authorList>
    </citation>
    <scope>NUCLEOTIDE SEQUENCE</scope>
    <source>
        <strain evidence="2">LB-8</strain>
    </source>
</reference>
<keyword evidence="3" id="KW-1185">Reference proteome</keyword>
<name>A0A9X3B6Y2_9BACT</name>
<dbReference type="Gene3D" id="3.90.226.10">
    <property type="entry name" value="2-enoyl-CoA Hydratase, Chain A, domain 1"/>
    <property type="match status" value="1"/>
</dbReference>
<dbReference type="AlphaFoldDB" id="A0A9X3B6Y2"/>
<dbReference type="PANTHER" id="PTHR32060:SF30">
    <property type="entry name" value="CARBOXY-TERMINAL PROCESSING PROTEASE CTPA"/>
    <property type="match status" value="1"/>
</dbReference>